<dbReference type="PANTHER" id="PTHR34582:SF6">
    <property type="entry name" value="UPF0702 TRANSMEMBRANE PROTEIN YCAP"/>
    <property type="match status" value="1"/>
</dbReference>
<comment type="subcellular location">
    <subcellularLocation>
        <location evidence="1">Cell membrane</location>
        <topology evidence="1">Multi-pass membrane protein</topology>
    </subcellularLocation>
</comment>
<protein>
    <submittedName>
        <fullName evidence="9">DUF421 domain-containing protein</fullName>
    </submittedName>
</protein>
<keyword evidence="4 7" id="KW-0812">Transmembrane</keyword>
<feature type="domain" description="YetF C-terminal" evidence="8">
    <location>
        <begin position="91"/>
        <end position="160"/>
    </location>
</feature>
<name>A0ABY5SYP2_9SPHN</name>
<evidence type="ECO:0000313" key="9">
    <source>
        <dbReference type="EMBL" id="UVI39660.1"/>
    </source>
</evidence>
<evidence type="ECO:0000256" key="4">
    <source>
        <dbReference type="ARBA" id="ARBA00022692"/>
    </source>
</evidence>
<proteinExistence type="inferred from homology"/>
<evidence type="ECO:0000256" key="6">
    <source>
        <dbReference type="ARBA" id="ARBA00023136"/>
    </source>
</evidence>
<dbReference type="Gene3D" id="3.30.240.20">
    <property type="entry name" value="bsu07140 like domains"/>
    <property type="match status" value="1"/>
</dbReference>
<dbReference type="PANTHER" id="PTHR34582">
    <property type="entry name" value="UPF0702 TRANSMEMBRANE PROTEIN YCAP"/>
    <property type="match status" value="1"/>
</dbReference>
<accession>A0ABY5SYP2</accession>
<comment type="similarity">
    <text evidence="2">Belongs to the UPF0702 family.</text>
</comment>
<keyword evidence="5 7" id="KW-1133">Transmembrane helix</keyword>
<gene>
    <name evidence="9" type="ORF">L1F33_01470</name>
</gene>
<reference evidence="9" key="1">
    <citation type="submission" date="2022-02" db="EMBL/GenBank/DDBJ databases">
        <title>Qipengyuania spongiae sp. nov., isolated from marine sponge.</title>
        <authorList>
            <person name="Li Z."/>
            <person name="Zhang M."/>
        </authorList>
    </citation>
    <scope>NUCLEOTIDE SEQUENCE</scope>
    <source>
        <strain evidence="9">PHS-Z21</strain>
    </source>
</reference>
<dbReference type="InterPro" id="IPR007353">
    <property type="entry name" value="DUF421"/>
</dbReference>
<feature type="transmembrane region" description="Helical" evidence="7">
    <location>
        <begin position="47"/>
        <end position="63"/>
    </location>
</feature>
<organism evidence="9 10">
    <name type="scientific">Qipengyuania spongiae</name>
    <dbReference type="NCBI Taxonomy" id="2909673"/>
    <lineage>
        <taxon>Bacteria</taxon>
        <taxon>Pseudomonadati</taxon>
        <taxon>Pseudomonadota</taxon>
        <taxon>Alphaproteobacteria</taxon>
        <taxon>Sphingomonadales</taxon>
        <taxon>Erythrobacteraceae</taxon>
        <taxon>Qipengyuania</taxon>
    </lineage>
</organism>
<keyword evidence="6 7" id="KW-0472">Membrane</keyword>
<feature type="transmembrane region" description="Helical" evidence="7">
    <location>
        <begin position="69"/>
        <end position="90"/>
    </location>
</feature>
<evidence type="ECO:0000313" key="10">
    <source>
        <dbReference type="Proteomes" id="UP001065265"/>
    </source>
</evidence>
<feature type="transmembrane region" description="Helical" evidence="7">
    <location>
        <begin position="13"/>
        <end position="35"/>
    </location>
</feature>
<evidence type="ECO:0000256" key="2">
    <source>
        <dbReference type="ARBA" id="ARBA00006448"/>
    </source>
</evidence>
<evidence type="ECO:0000256" key="7">
    <source>
        <dbReference type="SAM" id="Phobius"/>
    </source>
</evidence>
<dbReference type="InterPro" id="IPR023090">
    <property type="entry name" value="UPF0702_alpha/beta_dom_sf"/>
</dbReference>
<evidence type="ECO:0000256" key="5">
    <source>
        <dbReference type="ARBA" id="ARBA00022989"/>
    </source>
</evidence>
<dbReference type="EMBL" id="CP092471">
    <property type="protein sequence ID" value="UVI39660.1"/>
    <property type="molecule type" value="Genomic_DNA"/>
</dbReference>
<keyword evidence="10" id="KW-1185">Reference proteome</keyword>
<keyword evidence="3" id="KW-1003">Cell membrane</keyword>
<evidence type="ECO:0000256" key="1">
    <source>
        <dbReference type="ARBA" id="ARBA00004651"/>
    </source>
</evidence>
<evidence type="ECO:0000256" key="3">
    <source>
        <dbReference type="ARBA" id="ARBA00022475"/>
    </source>
</evidence>
<sequence length="183" mass="19815">MHNSDWFGGWDRILDSVIAATLFYILIVLIVRFLGKRTTAQLNNFDWIINITVGSLAASGILLENVSNATAAAAIITIAALQYVLTFISARSEKATRVIKACPTLLVHKGNFLEEAMLAARISHGEVEAALRAQGLTDVGDANWVILETNGKMTVLPRQEIEIENASAMNSVRRPSNLPSPGA</sequence>
<dbReference type="Pfam" id="PF04239">
    <property type="entry name" value="DUF421"/>
    <property type="match status" value="1"/>
</dbReference>
<evidence type="ECO:0000259" key="8">
    <source>
        <dbReference type="Pfam" id="PF04239"/>
    </source>
</evidence>
<dbReference type="Proteomes" id="UP001065265">
    <property type="component" value="Chromosome"/>
</dbReference>
<dbReference type="RefSeq" id="WP_265559244.1">
    <property type="nucleotide sequence ID" value="NZ_CP092471.1"/>
</dbReference>